<dbReference type="InterPro" id="IPR011330">
    <property type="entry name" value="Glyco_hydro/deAcase_b/a-brl"/>
</dbReference>
<dbReference type="STRING" id="988821.SAMN05421867_11520"/>
<organism evidence="1 2">
    <name type="scientific">Cellulomonas marina</name>
    <dbReference type="NCBI Taxonomy" id="988821"/>
    <lineage>
        <taxon>Bacteria</taxon>
        <taxon>Bacillati</taxon>
        <taxon>Actinomycetota</taxon>
        <taxon>Actinomycetes</taxon>
        <taxon>Micrococcales</taxon>
        <taxon>Cellulomonadaceae</taxon>
        <taxon>Cellulomonas</taxon>
    </lineage>
</organism>
<dbReference type="OrthoDB" id="237949at2"/>
<sequence length="854" mass="90980">MRIREVLLLPHTHHDVGYTHSLRLVDAAHLEQVGVVLDLAETDLPAGHDLPARPGAPDAFRWTFEVARPVLRFVAGVDERDVARLRRLVRAGRVGVTGGYLNATTLPSAAELDAGYEALGTLRAAGIDVRTEQHGDVNGIAWGVVEGMRRAGLTRLLMALNPDHGRPPLPQPSAFWWEGVSGARVLVWLSTHYGVGEEWGIVDGRVEQAEAAVTAFVAGLEARGDHPFTTALVHAGNDNRWPTARFTDVVRHWNARHPDVPMRTATVDEALDVLEAQARAAGDAVPVLHGEWSDWWAHGHGSTARELSVHREARTFALAAGASHGLARLRGGPAPVPAEVVGYRRLPWRLRDAAHVERDLALVEEDLLLFDEHTWGSWESFSKPASTLSHSAWTAKQAFVYEAWDLARDLAVEGLGRLLAAAPAEPGDVDGAPAAPEAAGDAARLVVVNPVERERTAPVEVEVAGARRVRAVVTVPAFGVAALPVPADPVVVGPARAVALGSWHAQVDPGRGGVVSLRHGPTGTELVDDTAPAPLGALVVERLPVGSAHPFPREPKRFRPEDPGPAFDRVVVPCTGEPEVTRGDGWAAIAWALDLAAVAPGLPAGLPPTRVRLVLHEGTDLVDLEVALTKPPVTGPESLHVAFPFAVPDAAFRCETAGAVFTAGDEQLPATSRDWYSVQHAVGVVPRAGAGPAVLWGTVDAPLVQLGRIRTGEWVADLDRGPGHLYSWLLNNLHFTNFQATQDATRAYRYRFTVAEDGLTAVDVADHGRDLALPLQARAVDAAPALVGPTGLVVAPADEVHTELRPLPDGSVRVRLRAPGDAPVAATVRWADGPAHAVEVPGHGLADVVLTPPR</sequence>
<reference evidence="1 2" key="1">
    <citation type="submission" date="2016-10" db="EMBL/GenBank/DDBJ databases">
        <authorList>
            <person name="de Groot N.N."/>
        </authorList>
    </citation>
    <scope>NUCLEOTIDE SEQUENCE [LARGE SCALE GENOMIC DNA]</scope>
    <source>
        <strain evidence="1 2">CGMCC 4.6945</strain>
    </source>
</reference>
<dbReference type="Gene3D" id="3.20.110.10">
    <property type="entry name" value="Glycoside hydrolase 38, N terminal domain"/>
    <property type="match status" value="1"/>
</dbReference>
<keyword evidence="2" id="KW-1185">Reference proteome</keyword>
<dbReference type="EMBL" id="FOKA01000015">
    <property type="protein sequence ID" value="SFB32918.1"/>
    <property type="molecule type" value="Genomic_DNA"/>
</dbReference>
<protein>
    <submittedName>
        <fullName evidence="1">Uncharacterized protein</fullName>
    </submittedName>
</protein>
<dbReference type="SUPFAM" id="SSF88713">
    <property type="entry name" value="Glycoside hydrolase/deacetylase"/>
    <property type="match status" value="1"/>
</dbReference>
<evidence type="ECO:0000313" key="1">
    <source>
        <dbReference type="EMBL" id="SFB32918.1"/>
    </source>
</evidence>
<gene>
    <name evidence="1" type="ORF">SAMN05421867_11520</name>
</gene>
<dbReference type="GO" id="GO:0005975">
    <property type="term" value="P:carbohydrate metabolic process"/>
    <property type="evidence" value="ECO:0007669"/>
    <property type="project" value="InterPro"/>
</dbReference>
<name>A0A1I1A8P6_9CELL</name>
<accession>A0A1I1A8P6</accession>
<proteinExistence type="predicted"/>
<dbReference type="InterPro" id="IPR027291">
    <property type="entry name" value="Glyco_hydro_38_N_sf"/>
</dbReference>
<dbReference type="AlphaFoldDB" id="A0A1I1A8P6"/>
<evidence type="ECO:0000313" key="2">
    <source>
        <dbReference type="Proteomes" id="UP000199012"/>
    </source>
</evidence>
<dbReference type="Proteomes" id="UP000199012">
    <property type="component" value="Unassembled WGS sequence"/>
</dbReference>